<protein>
    <submittedName>
        <fullName evidence="1">Glycosyl hydrolase</fullName>
    </submittedName>
</protein>
<proteinExistence type="predicted"/>
<dbReference type="Proteomes" id="UP000216074">
    <property type="component" value="Unassembled WGS sequence"/>
</dbReference>
<dbReference type="OrthoDB" id="110211at2"/>
<keyword evidence="1" id="KW-0378">Hydrolase</keyword>
<evidence type="ECO:0000313" key="2">
    <source>
        <dbReference type="Proteomes" id="UP000216074"/>
    </source>
</evidence>
<dbReference type="EMBL" id="MWWY01000006">
    <property type="protein sequence ID" value="OZG66239.1"/>
    <property type="molecule type" value="Genomic_DNA"/>
</dbReference>
<sequence length="428" mass="47867">MRFGVNYTPSHGWFHAWLNPDWDSIAKDLDQIAGLGLDHVRIFPLWPILQPNRTWINKQGLDDIRHMAELAGNAGLDVFCDVFQGHLSSFDFIPSWLVTWHDRSMFSDAEALEAERTLVTAVYDSLADLPNFRGLTLGNECNQFSDRSHPHRMSADEHDTDRWLTSMMAPIAQKAASSGRILLHSENDGVWYLDGHPFTPRQAANLGDVATVHSWVFNGTAQRYGSMSEVGVSHAAYLIELAKAFTHEADHQVWLQEVGAPENVVKREDAPEFCRRTIEHALDCDRLYGITWWCSHDVDSSMSDFPPFEHALGLFDNDGNIKPIAKTYAGLIEQYKRNAVAAQPRSRAIIIPVNDHDLPTCRLACAPGGSIFEQWMAMEENGERPALIASSIAHDADALKRRGINECITCDIVAGDAYSAVSDPSLER</sequence>
<comment type="caution">
    <text evidence="1">The sequence shown here is derived from an EMBL/GenBank/DDBJ whole genome shotgun (WGS) entry which is preliminary data.</text>
</comment>
<dbReference type="SUPFAM" id="SSF51445">
    <property type="entry name" value="(Trans)glycosidases"/>
    <property type="match status" value="1"/>
</dbReference>
<dbReference type="Gene3D" id="3.20.20.80">
    <property type="entry name" value="Glycosidases"/>
    <property type="match status" value="1"/>
</dbReference>
<keyword evidence="2" id="KW-1185">Reference proteome</keyword>
<reference evidence="1 2" key="1">
    <citation type="journal article" date="2017" name="BMC Genomics">
        <title>Comparative genomic and phylogenomic analyses of the Bifidobacteriaceae family.</title>
        <authorList>
            <person name="Lugli G.A."/>
            <person name="Milani C."/>
            <person name="Turroni F."/>
            <person name="Duranti S."/>
            <person name="Mancabelli L."/>
            <person name="Mangifesta M."/>
            <person name="Ferrario C."/>
            <person name="Modesto M."/>
            <person name="Mattarelli P."/>
            <person name="Jiri K."/>
            <person name="van Sinderen D."/>
            <person name="Ventura M."/>
        </authorList>
    </citation>
    <scope>NUCLEOTIDE SEQUENCE [LARGE SCALE GENOMIC DNA]</scope>
    <source>
        <strain evidence="1 2">DSM 100202</strain>
    </source>
</reference>
<evidence type="ECO:0000313" key="1">
    <source>
        <dbReference type="EMBL" id="OZG66239.1"/>
    </source>
</evidence>
<organism evidence="1 2">
    <name type="scientific">Bifidobacterium hapali</name>
    <dbReference type="NCBI Taxonomy" id="1630172"/>
    <lineage>
        <taxon>Bacteria</taxon>
        <taxon>Bacillati</taxon>
        <taxon>Actinomycetota</taxon>
        <taxon>Actinomycetes</taxon>
        <taxon>Bifidobacteriales</taxon>
        <taxon>Bifidobacteriaceae</taxon>
        <taxon>Bifidobacterium</taxon>
    </lineage>
</organism>
<dbReference type="InterPro" id="IPR017853">
    <property type="entry name" value="GH"/>
</dbReference>
<dbReference type="RefSeq" id="WP_094729139.1">
    <property type="nucleotide sequence ID" value="NZ_MWWY01000006.1"/>
</dbReference>
<dbReference type="GO" id="GO:0016787">
    <property type="term" value="F:hydrolase activity"/>
    <property type="evidence" value="ECO:0007669"/>
    <property type="project" value="UniProtKB-KW"/>
</dbReference>
<dbReference type="AlphaFoldDB" id="A0A261G491"/>
<accession>A0A261G491</accession>
<name>A0A261G491_9BIFI</name>
<gene>
    <name evidence="1" type="ORF">BHAP_0407</name>
</gene>